<dbReference type="Proteomes" id="UP001141806">
    <property type="component" value="Unassembled WGS sequence"/>
</dbReference>
<organism evidence="1 2">
    <name type="scientific">Protea cynaroides</name>
    <dbReference type="NCBI Taxonomy" id="273540"/>
    <lineage>
        <taxon>Eukaryota</taxon>
        <taxon>Viridiplantae</taxon>
        <taxon>Streptophyta</taxon>
        <taxon>Embryophyta</taxon>
        <taxon>Tracheophyta</taxon>
        <taxon>Spermatophyta</taxon>
        <taxon>Magnoliopsida</taxon>
        <taxon>Proteales</taxon>
        <taxon>Proteaceae</taxon>
        <taxon>Protea</taxon>
    </lineage>
</organism>
<reference evidence="1" key="1">
    <citation type="journal article" date="2023" name="Plant J.">
        <title>The genome of the king protea, Protea cynaroides.</title>
        <authorList>
            <person name="Chang J."/>
            <person name="Duong T.A."/>
            <person name="Schoeman C."/>
            <person name="Ma X."/>
            <person name="Roodt D."/>
            <person name="Barker N."/>
            <person name="Li Z."/>
            <person name="Van de Peer Y."/>
            <person name="Mizrachi E."/>
        </authorList>
    </citation>
    <scope>NUCLEOTIDE SEQUENCE</scope>
    <source>
        <tissue evidence="1">Young leaves</tissue>
    </source>
</reference>
<protein>
    <submittedName>
        <fullName evidence="1">Uncharacterized protein</fullName>
    </submittedName>
</protein>
<dbReference type="PANTHER" id="PTHR44749:SF1">
    <property type="entry name" value="TETRATRICOPEPTIDE-LIKE HELICAL DOMAIN-CONTAINING PROTEIN"/>
    <property type="match status" value="1"/>
</dbReference>
<sequence length="184" mass="21184">MRSTVSVRVELAKLCSSRDWSKAIRILDSVISQSCAIQDIWWFKRLFEFAELQLLGVKAQHLRGSALKGQGSPYIRWVNMDLILQLEHLKHLLDGLIMTQRWLWHGKYNFTPLSRGSGVVGFVVMPGLLLTANMEATESVPQGLQVDWEVILTSDLNSFVDSIKHWLYPSLKIRTTWKEYPEVQ</sequence>
<keyword evidence="2" id="KW-1185">Reference proteome</keyword>
<dbReference type="AlphaFoldDB" id="A0A9Q0QP99"/>
<comment type="caution">
    <text evidence="1">The sequence shown here is derived from an EMBL/GenBank/DDBJ whole genome shotgun (WGS) entry which is preliminary data.</text>
</comment>
<dbReference type="InterPro" id="IPR044650">
    <property type="entry name" value="SRFR1-like"/>
</dbReference>
<proteinExistence type="predicted"/>
<name>A0A9Q0QP99_9MAGN</name>
<dbReference type="EMBL" id="JAMYWD010000007">
    <property type="protein sequence ID" value="KAJ4966868.1"/>
    <property type="molecule type" value="Genomic_DNA"/>
</dbReference>
<dbReference type="OrthoDB" id="1926212at2759"/>
<gene>
    <name evidence="1" type="ORF">NE237_018717</name>
</gene>
<evidence type="ECO:0000313" key="1">
    <source>
        <dbReference type="EMBL" id="KAJ4966868.1"/>
    </source>
</evidence>
<evidence type="ECO:0000313" key="2">
    <source>
        <dbReference type="Proteomes" id="UP001141806"/>
    </source>
</evidence>
<dbReference type="GO" id="GO:0045892">
    <property type="term" value="P:negative regulation of DNA-templated transcription"/>
    <property type="evidence" value="ECO:0007669"/>
    <property type="project" value="InterPro"/>
</dbReference>
<accession>A0A9Q0QP99</accession>
<dbReference type="PANTHER" id="PTHR44749">
    <property type="entry name" value="SUPPRESSOR OF RPS4-RLD 1"/>
    <property type="match status" value="1"/>
</dbReference>